<gene>
    <name evidence="1" type="ordered locus">YpsIP31758_1107</name>
</gene>
<dbReference type="AlphaFoldDB" id="A0A0U1QV59"/>
<dbReference type="KEGG" id="ypi:YpsIP31758_1107"/>
<reference evidence="1 2" key="1">
    <citation type="journal article" date="2007" name="PLoS Genet.">
        <title>The complete genome sequence of Yersinia pseudotuberculosis IP31758, the causative agent of Far East scarlet-like fever.</title>
        <authorList>
            <person name="Eppinger M."/>
            <person name="Rosovitz M.J."/>
            <person name="Fricke W.F."/>
            <person name="Rasko D.A."/>
            <person name="Kokorina G."/>
            <person name="Fayolle C."/>
            <person name="Lindler L.E."/>
            <person name="Carniel E."/>
            <person name="Ravel J."/>
        </authorList>
    </citation>
    <scope>NUCLEOTIDE SEQUENCE [LARGE SCALE GENOMIC DNA]</scope>
    <source>
        <strain evidence="1 2">IP 31758</strain>
    </source>
</reference>
<sequence>MIIRFIGEQKRDHQEMTRQYRLNIHLSQRENNDDSQTTRDF</sequence>
<name>A0A0U1QV59_YERP3</name>
<evidence type="ECO:0000313" key="1">
    <source>
        <dbReference type="EMBL" id="ABS46365.1"/>
    </source>
</evidence>
<accession>A0A0U1QV59</accession>
<dbReference type="Proteomes" id="UP000002412">
    <property type="component" value="Chromosome"/>
</dbReference>
<dbReference type="HOGENOM" id="CLU_3279077_0_0_6"/>
<dbReference type="EMBL" id="CP000720">
    <property type="protein sequence ID" value="ABS46365.1"/>
    <property type="molecule type" value="Genomic_DNA"/>
</dbReference>
<protein>
    <submittedName>
        <fullName evidence="1">Uncharacterized protein</fullName>
    </submittedName>
</protein>
<organism evidence="1 2">
    <name type="scientific">Yersinia pseudotuberculosis serotype O:1b (strain IP 31758)</name>
    <dbReference type="NCBI Taxonomy" id="349747"/>
    <lineage>
        <taxon>Bacteria</taxon>
        <taxon>Pseudomonadati</taxon>
        <taxon>Pseudomonadota</taxon>
        <taxon>Gammaproteobacteria</taxon>
        <taxon>Enterobacterales</taxon>
        <taxon>Yersiniaceae</taxon>
        <taxon>Yersinia</taxon>
    </lineage>
</organism>
<evidence type="ECO:0000313" key="2">
    <source>
        <dbReference type="Proteomes" id="UP000002412"/>
    </source>
</evidence>
<proteinExistence type="predicted"/>